<sequence length="76" mass="8034">MSALRACPAHVEGCTLTVVLVGARTKRREQQLNGKPRAAAANGDIVKNEDLAASARVANGREASLGGWRRPNLGVR</sequence>
<evidence type="ECO:0000313" key="2">
    <source>
        <dbReference type="Proteomes" id="UP000299102"/>
    </source>
</evidence>
<comment type="caution">
    <text evidence="1">The sequence shown here is derived from an EMBL/GenBank/DDBJ whole genome shotgun (WGS) entry which is preliminary data.</text>
</comment>
<keyword evidence="2" id="KW-1185">Reference proteome</keyword>
<gene>
    <name evidence="1" type="ORF">EVAR_56921_1</name>
</gene>
<reference evidence="1 2" key="1">
    <citation type="journal article" date="2019" name="Commun. Biol.">
        <title>The bagworm genome reveals a unique fibroin gene that provides high tensile strength.</title>
        <authorList>
            <person name="Kono N."/>
            <person name="Nakamura H."/>
            <person name="Ohtoshi R."/>
            <person name="Tomita M."/>
            <person name="Numata K."/>
            <person name="Arakawa K."/>
        </authorList>
    </citation>
    <scope>NUCLEOTIDE SEQUENCE [LARGE SCALE GENOMIC DNA]</scope>
</reference>
<evidence type="ECO:0000313" key="1">
    <source>
        <dbReference type="EMBL" id="GBP73444.1"/>
    </source>
</evidence>
<dbReference type="AlphaFoldDB" id="A0A4C1YEM3"/>
<dbReference type="Proteomes" id="UP000299102">
    <property type="component" value="Unassembled WGS sequence"/>
</dbReference>
<proteinExistence type="predicted"/>
<name>A0A4C1YEM3_EUMVA</name>
<dbReference type="EMBL" id="BGZK01001173">
    <property type="protein sequence ID" value="GBP73444.1"/>
    <property type="molecule type" value="Genomic_DNA"/>
</dbReference>
<accession>A0A4C1YEM3</accession>
<organism evidence="1 2">
    <name type="scientific">Eumeta variegata</name>
    <name type="common">Bagworm moth</name>
    <name type="synonym">Eumeta japonica</name>
    <dbReference type="NCBI Taxonomy" id="151549"/>
    <lineage>
        <taxon>Eukaryota</taxon>
        <taxon>Metazoa</taxon>
        <taxon>Ecdysozoa</taxon>
        <taxon>Arthropoda</taxon>
        <taxon>Hexapoda</taxon>
        <taxon>Insecta</taxon>
        <taxon>Pterygota</taxon>
        <taxon>Neoptera</taxon>
        <taxon>Endopterygota</taxon>
        <taxon>Lepidoptera</taxon>
        <taxon>Glossata</taxon>
        <taxon>Ditrysia</taxon>
        <taxon>Tineoidea</taxon>
        <taxon>Psychidae</taxon>
        <taxon>Oiketicinae</taxon>
        <taxon>Eumeta</taxon>
    </lineage>
</organism>
<protein>
    <submittedName>
        <fullName evidence="1">Uncharacterized protein</fullName>
    </submittedName>
</protein>